<gene>
    <name evidence="6" type="ORF">GCM10025867_00260</name>
</gene>
<keyword evidence="7" id="KW-1185">Reference proteome</keyword>
<evidence type="ECO:0000259" key="5">
    <source>
        <dbReference type="PROSITE" id="PS50977"/>
    </source>
</evidence>
<dbReference type="PANTHER" id="PTHR30055:SF234">
    <property type="entry name" value="HTH-TYPE TRANSCRIPTIONAL REGULATOR BETI"/>
    <property type="match status" value="1"/>
</dbReference>
<evidence type="ECO:0000313" key="7">
    <source>
        <dbReference type="Proteomes" id="UP001321486"/>
    </source>
</evidence>
<dbReference type="Gene3D" id="1.10.357.10">
    <property type="entry name" value="Tetracycline Repressor, domain 2"/>
    <property type="match status" value="1"/>
</dbReference>
<proteinExistence type="predicted"/>
<name>A0ABN6XS34_9MICO</name>
<accession>A0ABN6XS34</accession>
<dbReference type="Pfam" id="PF00440">
    <property type="entry name" value="TetR_N"/>
    <property type="match status" value="1"/>
</dbReference>
<dbReference type="PROSITE" id="PS50977">
    <property type="entry name" value="HTH_TETR_2"/>
    <property type="match status" value="1"/>
</dbReference>
<feature type="domain" description="HTH tetR-type" evidence="5">
    <location>
        <begin position="6"/>
        <end position="66"/>
    </location>
</feature>
<dbReference type="InterPro" id="IPR001647">
    <property type="entry name" value="HTH_TetR"/>
</dbReference>
<evidence type="ECO:0000256" key="3">
    <source>
        <dbReference type="ARBA" id="ARBA00023163"/>
    </source>
</evidence>
<sequence>MITKQLRTRAALTSLARRLTAASGLAGFTVQQLCDEVGISRRTFFNYFPSKESAVLGIENGLDEVLLDRFVVARRAAPGERRDLADDLIDLAIGHFAAMSPSASDIDDLVTALQREPKLITTMIQSGRAEQQRFVDLVVANDSSQDHVSAEVALVLFEALVRVSIDSYLRQADVPIPFAGSAPDPLRESLRAEGRVPIPFAGSAPDPLRESLRAEGRVPIPFAGSAPDLLRESLRAEGRVPIPFADILRHRVDLARGLFTPAPTPVPPITQEPTE</sequence>
<dbReference type="InterPro" id="IPR023772">
    <property type="entry name" value="DNA-bd_HTH_TetR-type_CS"/>
</dbReference>
<feature type="DNA-binding region" description="H-T-H motif" evidence="4">
    <location>
        <begin position="29"/>
        <end position="48"/>
    </location>
</feature>
<protein>
    <recommendedName>
        <fullName evidence="5">HTH tetR-type domain-containing protein</fullName>
    </recommendedName>
</protein>
<reference evidence="7" key="1">
    <citation type="journal article" date="2019" name="Int. J. Syst. Evol. Microbiol.">
        <title>The Global Catalogue of Microorganisms (GCM) 10K type strain sequencing project: providing services to taxonomists for standard genome sequencing and annotation.</title>
        <authorList>
            <consortium name="The Broad Institute Genomics Platform"/>
            <consortium name="The Broad Institute Genome Sequencing Center for Infectious Disease"/>
            <person name="Wu L."/>
            <person name="Ma J."/>
        </authorList>
    </citation>
    <scope>NUCLEOTIDE SEQUENCE [LARGE SCALE GENOMIC DNA]</scope>
    <source>
        <strain evidence="7">NBRC 108728</strain>
    </source>
</reference>
<dbReference type="PROSITE" id="PS01081">
    <property type="entry name" value="HTH_TETR_1"/>
    <property type="match status" value="1"/>
</dbReference>
<evidence type="ECO:0000313" key="6">
    <source>
        <dbReference type="EMBL" id="BDZ47785.1"/>
    </source>
</evidence>
<dbReference type="SUPFAM" id="SSF46689">
    <property type="entry name" value="Homeodomain-like"/>
    <property type="match status" value="1"/>
</dbReference>
<dbReference type="EMBL" id="AP027732">
    <property type="protein sequence ID" value="BDZ47785.1"/>
    <property type="molecule type" value="Genomic_DNA"/>
</dbReference>
<evidence type="ECO:0000256" key="2">
    <source>
        <dbReference type="ARBA" id="ARBA00023125"/>
    </source>
</evidence>
<keyword evidence="1" id="KW-0805">Transcription regulation</keyword>
<dbReference type="Proteomes" id="UP001321486">
    <property type="component" value="Chromosome"/>
</dbReference>
<keyword evidence="2 4" id="KW-0238">DNA-binding</keyword>
<dbReference type="InterPro" id="IPR009057">
    <property type="entry name" value="Homeodomain-like_sf"/>
</dbReference>
<evidence type="ECO:0000256" key="4">
    <source>
        <dbReference type="PROSITE-ProRule" id="PRU00335"/>
    </source>
</evidence>
<dbReference type="RefSeq" id="WP_286344895.1">
    <property type="nucleotide sequence ID" value="NZ_AP027732.1"/>
</dbReference>
<evidence type="ECO:0000256" key="1">
    <source>
        <dbReference type="ARBA" id="ARBA00023015"/>
    </source>
</evidence>
<dbReference type="InterPro" id="IPR050109">
    <property type="entry name" value="HTH-type_TetR-like_transc_reg"/>
</dbReference>
<keyword evidence="3" id="KW-0804">Transcription</keyword>
<organism evidence="6 7">
    <name type="scientific">Frondihabitans sucicola</name>
    <dbReference type="NCBI Taxonomy" id="1268041"/>
    <lineage>
        <taxon>Bacteria</taxon>
        <taxon>Bacillati</taxon>
        <taxon>Actinomycetota</taxon>
        <taxon>Actinomycetes</taxon>
        <taxon>Micrococcales</taxon>
        <taxon>Microbacteriaceae</taxon>
        <taxon>Frondihabitans</taxon>
    </lineage>
</organism>
<dbReference type="PANTHER" id="PTHR30055">
    <property type="entry name" value="HTH-TYPE TRANSCRIPTIONAL REGULATOR RUTR"/>
    <property type="match status" value="1"/>
</dbReference>